<dbReference type="InParanoid" id="A0A0C3D346"/>
<protein>
    <submittedName>
        <fullName evidence="3">Uncharacterized protein</fullName>
    </submittedName>
</protein>
<feature type="compositionally biased region" description="Basic and acidic residues" evidence="1">
    <location>
        <begin position="54"/>
        <end position="99"/>
    </location>
</feature>
<accession>A0A0C3D346</accession>
<keyword evidence="2" id="KW-0732">Signal</keyword>
<evidence type="ECO:0000256" key="1">
    <source>
        <dbReference type="SAM" id="MobiDB-lite"/>
    </source>
</evidence>
<dbReference type="HOGENOM" id="CLU_2237341_0_0_1"/>
<feature type="region of interest" description="Disordered" evidence="1">
    <location>
        <begin position="54"/>
        <end position="105"/>
    </location>
</feature>
<evidence type="ECO:0000313" key="3">
    <source>
        <dbReference type="EMBL" id="KIM96342.1"/>
    </source>
</evidence>
<evidence type="ECO:0000256" key="2">
    <source>
        <dbReference type="SAM" id="SignalP"/>
    </source>
</evidence>
<sequence>MKCTTFALIAALAAFAQSVPLLEKSPKTPIEFRSDLWGETDLISNKARDIDQTKVFKDVKRDDDETESENVKRGDDEIESENIKRDEDETESENIKRDDDEIEWA</sequence>
<organism evidence="3 4">
    <name type="scientific">Oidiodendron maius (strain Zn)</name>
    <dbReference type="NCBI Taxonomy" id="913774"/>
    <lineage>
        <taxon>Eukaryota</taxon>
        <taxon>Fungi</taxon>
        <taxon>Dikarya</taxon>
        <taxon>Ascomycota</taxon>
        <taxon>Pezizomycotina</taxon>
        <taxon>Leotiomycetes</taxon>
        <taxon>Leotiomycetes incertae sedis</taxon>
        <taxon>Myxotrichaceae</taxon>
        <taxon>Oidiodendron</taxon>
    </lineage>
</organism>
<gene>
    <name evidence="3" type="ORF">OIDMADRAFT_20753</name>
</gene>
<name>A0A0C3D346_OIDMZ</name>
<dbReference type="AlphaFoldDB" id="A0A0C3D346"/>
<reference evidence="4" key="2">
    <citation type="submission" date="2015-01" db="EMBL/GenBank/DDBJ databases">
        <title>Evolutionary Origins and Diversification of the Mycorrhizal Mutualists.</title>
        <authorList>
            <consortium name="DOE Joint Genome Institute"/>
            <consortium name="Mycorrhizal Genomics Consortium"/>
            <person name="Kohler A."/>
            <person name="Kuo A."/>
            <person name="Nagy L.G."/>
            <person name="Floudas D."/>
            <person name="Copeland A."/>
            <person name="Barry K.W."/>
            <person name="Cichocki N."/>
            <person name="Veneault-Fourrey C."/>
            <person name="LaButti K."/>
            <person name="Lindquist E.A."/>
            <person name="Lipzen A."/>
            <person name="Lundell T."/>
            <person name="Morin E."/>
            <person name="Murat C."/>
            <person name="Riley R."/>
            <person name="Ohm R."/>
            <person name="Sun H."/>
            <person name="Tunlid A."/>
            <person name="Henrissat B."/>
            <person name="Grigoriev I.V."/>
            <person name="Hibbett D.S."/>
            <person name="Martin F."/>
        </authorList>
    </citation>
    <scope>NUCLEOTIDE SEQUENCE [LARGE SCALE GENOMIC DNA]</scope>
    <source>
        <strain evidence="4">Zn</strain>
    </source>
</reference>
<feature type="signal peptide" evidence="2">
    <location>
        <begin position="1"/>
        <end position="18"/>
    </location>
</feature>
<reference evidence="3 4" key="1">
    <citation type="submission" date="2014-04" db="EMBL/GenBank/DDBJ databases">
        <authorList>
            <consortium name="DOE Joint Genome Institute"/>
            <person name="Kuo A."/>
            <person name="Martino E."/>
            <person name="Perotto S."/>
            <person name="Kohler A."/>
            <person name="Nagy L.G."/>
            <person name="Floudas D."/>
            <person name="Copeland A."/>
            <person name="Barry K.W."/>
            <person name="Cichocki N."/>
            <person name="Veneault-Fourrey C."/>
            <person name="LaButti K."/>
            <person name="Lindquist E.A."/>
            <person name="Lipzen A."/>
            <person name="Lundell T."/>
            <person name="Morin E."/>
            <person name="Murat C."/>
            <person name="Sun H."/>
            <person name="Tunlid A."/>
            <person name="Henrissat B."/>
            <person name="Grigoriev I.V."/>
            <person name="Hibbett D.S."/>
            <person name="Martin F."/>
            <person name="Nordberg H.P."/>
            <person name="Cantor M.N."/>
            <person name="Hua S.X."/>
        </authorList>
    </citation>
    <scope>NUCLEOTIDE SEQUENCE [LARGE SCALE GENOMIC DNA]</scope>
    <source>
        <strain evidence="3 4">Zn</strain>
    </source>
</reference>
<proteinExistence type="predicted"/>
<feature type="chain" id="PRO_5002162974" evidence="2">
    <location>
        <begin position="19"/>
        <end position="105"/>
    </location>
</feature>
<dbReference type="Proteomes" id="UP000054321">
    <property type="component" value="Unassembled WGS sequence"/>
</dbReference>
<dbReference type="EMBL" id="KN832884">
    <property type="protein sequence ID" value="KIM96342.1"/>
    <property type="molecule type" value="Genomic_DNA"/>
</dbReference>
<keyword evidence="4" id="KW-1185">Reference proteome</keyword>
<evidence type="ECO:0000313" key="4">
    <source>
        <dbReference type="Proteomes" id="UP000054321"/>
    </source>
</evidence>